<reference evidence="9 10" key="1">
    <citation type="journal article" date="2014" name="PLoS Genet.">
        <title>Phylogenetically driven sequencing of extremely halophilic archaea reveals strategies for static and dynamic osmo-response.</title>
        <authorList>
            <person name="Becker E.A."/>
            <person name="Seitzer P.M."/>
            <person name="Tritt A."/>
            <person name="Larsen D."/>
            <person name="Krusor M."/>
            <person name="Yao A.I."/>
            <person name="Wu D."/>
            <person name="Madern D."/>
            <person name="Eisen J.A."/>
            <person name="Darling A.E."/>
            <person name="Facciotti M.T."/>
        </authorList>
    </citation>
    <scope>NUCLEOTIDE SEQUENCE [LARGE SCALE GENOMIC DNA]</scope>
    <source>
        <strain evidence="9 10">JCM 14978</strain>
    </source>
</reference>
<comment type="caution">
    <text evidence="9">The sequence shown here is derived from an EMBL/GenBank/DDBJ whole genome shotgun (WGS) entry which is preliminary data.</text>
</comment>
<dbReference type="EMBL" id="AOJH01000006">
    <property type="protein sequence ID" value="EMA70059.1"/>
    <property type="molecule type" value="Genomic_DNA"/>
</dbReference>
<keyword evidence="5 7" id="KW-1133">Transmembrane helix</keyword>
<dbReference type="PANTHER" id="PTHR43227">
    <property type="entry name" value="BLL4140 PROTEIN"/>
    <property type="match status" value="1"/>
</dbReference>
<dbReference type="OrthoDB" id="45815at2157"/>
<keyword evidence="4 7" id="KW-0812">Transmembrane</keyword>
<keyword evidence="6 7" id="KW-0472">Membrane</keyword>
<dbReference type="PROSITE" id="PS50928">
    <property type="entry name" value="ABC_TM1"/>
    <property type="match status" value="1"/>
</dbReference>
<keyword evidence="3" id="KW-1003">Cell membrane</keyword>
<dbReference type="STRING" id="1230456.C468_00950"/>
<feature type="domain" description="ABC transmembrane type-1" evidence="8">
    <location>
        <begin position="70"/>
        <end position="281"/>
    </location>
</feature>
<feature type="transmembrane region" description="Helical" evidence="7">
    <location>
        <begin position="74"/>
        <end position="95"/>
    </location>
</feature>
<evidence type="ECO:0000256" key="6">
    <source>
        <dbReference type="ARBA" id="ARBA00023136"/>
    </source>
</evidence>
<evidence type="ECO:0000256" key="1">
    <source>
        <dbReference type="ARBA" id="ARBA00004651"/>
    </source>
</evidence>
<evidence type="ECO:0000256" key="2">
    <source>
        <dbReference type="ARBA" id="ARBA00022448"/>
    </source>
</evidence>
<evidence type="ECO:0000259" key="8">
    <source>
        <dbReference type="PROSITE" id="PS50928"/>
    </source>
</evidence>
<evidence type="ECO:0000313" key="10">
    <source>
        <dbReference type="Proteomes" id="UP000011546"/>
    </source>
</evidence>
<dbReference type="InterPro" id="IPR050809">
    <property type="entry name" value="UgpAE/MalFG_permease"/>
</dbReference>
<dbReference type="SUPFAM" id="SSF161098">
    <property type="entry name" value="MetI-like"/>
    <property type="match status" value="1"/>
</dbReference>
<dbReference type="Proteomes" id="UP000011546">
    <property type="component" value="Unassembled WGS sequence"/>
</dbReference>
<feature type="transmembrane region" description="Helical" evidence="7">
    <location>
        <begin position="260"/>
        <end position="280"/>
    </location>
</feature>
<dbReference type="GO" id="GO:0055085">
    <property type="term" value="P:transmembrane transport"/>
    <property type="evidence" value="ECO:0007669"/>
    <property type="project" value="InterPro"/>
</dbReference>
<comment type="similarity">
    <text evidence="7">Belongs to the binding-protein-dependent transport system permease family.</text>
</comment>
<dbReference type="InterPro" id="IPR000515">
    <property type="entry name" value="MetI-like"/>
</dbReference>
<organism evidence="9 10">
    <name type="scientific">Halorubrum kocurii JCM 14978</name>
    <dbReference type="NCBI Taxonomy" id="1230456"/>
    <lineage>
        <taxon>Archaea</taxon>
        <taxon>Methanobacteriati</taxon>
        <taxon>Methanobacteriota</taxon>
        <taxon>Stenosarchaea group</taxon>
        <taxon>Halobacteria</taxon>
        <taxon>Halobacteriales</taxon>
        <taxon>Haloferacaceae</taxon>
        <taxon>Halorubrum</taxon>
    </lineage>
</organism>
<dbReference type="InterPro" id="IPR035906">
    <property type="entry name" value="MetI-like_sf"/>
</dbReference>
<proteinExistence type="inferred from homology"/>
<dbReference type="PATRIC" id="fig|1230456.3.peg.175"/>
<dbReference type="Pfam" id="PF00528">
    <property type="entry name" value="BPD_transp_1"/>
    <property type="match status" value="1"/>
</dbReference>
<evidence type="ECO:0000256" key="4">
    <source>
        <dbReference type="ARBA" id="ARBA00022692"/>
    </source>
</evidence>
<feature type="transmembrane region" description="Helical" evidence="7">
    <location>
        <begin position="231"/>
        <end position="248"/>
    </location>
</feature>
<dbReference type="AlphaFoldDB" id="M0PKC4"/>
<dbReference type="CDD" id="cd06261">
    <property type="entry name" value="TM_PBP2"/>
    <property type="match status" value="1"/>
</dbReference>
<feature type="transmembrane region" description="Helical" evidence="7">
    <location>
        <begin position="107"/>
        <end position="127"/>
    </location>
</feature>
<dbReference type="GO" id="GO:0005886">
    <property type="term" value="C:plasma membrane"/>
    <property type="evidence" value="ECO:0007669"/>
    <property type="project" value="UniProtKB-SubCell"/>
</dbReference>
<evidence type="ECO:0000256" key="3">
    <source>
        <dbReference type="ARBA" id="ARBA00022475"/>
    </source>
</evidence>
<accession>M0PKC4</accession>
<dbReference type="PANTHER" id="PTHR43227:SF8">
    <property type="entry name" value="DIACETYLCHITOBIOSE UPTAKE SYSTEM PERMEASE PROTEIN DASB"/>
    <property type="match status" value="1"/>
</dbReference>
<protein>
    <submittedName>
        <fullName evidence="9">Binding-protein-dependent transport systems inner membrane component</fullName>
    </submittedName>
</protein>
<feature type="transmembrane region" description="Helical" evidence="7">
    <location>
        <begin position="156"/>
        <end position="177"/>
    </location>
</feature>
<comment type="subcellular location">
    <subcellularLocation>
        <location evidence="1 7">Cell membrane</location>
        <topology evidence="1 7">Multi-pass membrane protein</topology>
    </subcellularLocation>
</comment>
<keyword evidence="10" id="KW-1185">Reference proteome</keyword>
<gene>
    <name evidence="9" type="ORF">C468_00950</name>
</gene>
<evidence type="ECO:0000313" key="9">
    <source>
        <dbReference type="EMBL" id="EMA70059.1"/>
    </source>
</evidence>
<evidence type="ECO:0000256" key="7">
    <source>
        <dbReference type="RuleBase" id="RU363032"/>
    </source>
</evidence>
<evidence type="ECO:0000256" key="5">
    <source>
        <dbReference type="ARBA" id="ARBA00022989"/>
    </source>
</evidence>
<dbReference type="Gene3D" id="1.10.3720.10">
    <property type="entry name" value="MetI-like"/>
    <property type="match status" value="1"/>
</dbReference>
<feature type="transmembrane region" description="Helical" evidence="7">
    <location>
        <begin position="12"/>
        <end position="35"/>
    </location>
</feature>
<keyword evidence="2 7" id="KW-0813">Transport</keyword>
<sequence>MTIKQKEMLLGYVLILPSVLLVGASLVYPVAYNIYLSFTEIPVDPTQSPEWVGLANYQALVSDPEFWEAVQNTLIFTFFSDVGATALGLGVALLFRNKFRGDGIMRGLVLLPYIAPLIAIAFTWRWLLQPTYGIVPHLLQDVLELYPSGTNIRETLGMVILFDTWRYFPFAFLLILARVRSIPNELYEAAKIDGAGRVARFKDITLPELKFVLAAVFLLRWIWNFNVFSDVWLFVGNNVPILGTFVYVRGFNTIPPNQGYAAAVANLMVIGLFVMVIGYVKYFLDW</sequence>
<name>M0PKC4_9EURY</name>